<dbReference type="PIRSF" id="PIRSF026782">
    <property type="entry name" value="CbiD"/>
    <property type="match status" value="1"/>
</dbReference>
<comment type="caution">
    <text evidence="6">The sequence shown here is derived from an EMBL/GenBank/DDBJ whole genome shotgun (WGS) entry which is preliminary data.</text>
</comment>
<dbReference type="InterPro" id="IPR036074">
    <property type="entry name" value="CbiD_sf"/>
</dbReference>
<proteinExistence type="inferred from homology"/>
<dbReference type="GO" id="GO:0032259">
    <property type="term" value="P:methylation"/>
    <property type="evidence" value="ECO:0007669"/>
    <property type="project" value="UniProtKB-KW"/>
</dbReference>
<sequence length="374" mass="38673">MPRNRESGGLRQGFTTGSAAAAAAKAALTLLLGGETPATVDVPLPGEDAGRLTIPVEEARPEGRGARAVVVKDAGDDPDATHGARIGCLAVIEGMDGREPPGVEVVIEGGGGVGRVTLPGLPVPVGMAAINPAPREQIERAAREALRARGVHGRVLLIIEVEGGEEIARRTLNPRLGIIGGISILGTQGIVKPYSHAAWEATIGSGLAVARAAGIATAAFSTGRRSERLLMRHRPDLPQLAFIQAADFFAHSLRQASSLDFSEMVWGCFFGKLAKMAQGVPYTHAHAEPVDFALLAEMAGQAGAAPETCARVARANTARHALEIVPEGALREGFAARTAARALEAARSFAGAGPRLSIVCFGFESGVLAEAYAS</sequence>
<dbReference type="PANTHER" id="PTHR35863:SF1">
    <property type="entry name" value="COBALT-PRECORRIN-5B C(1)-METHYLTRANSFERASE"/>
    <property type="match status" value="1"/>
</dbReference>
<dbReference type="EC" id="2.1.1.195" evidence="5"/>
<evidence type="ECO:0000256" key="5">
    <source>
        <dbReference type="HAMAP-Rule" id="MF_00787"/>
    </source>
</evidence>
<comment type="similarity">
    <text evidence="5">Belongs to the CbiD family.</text>
</comment>
<dbReference type="EMBL" id="DSRP01000356">
    <property type="protein sequence ID" value="HGG92323.1"/>
    <property type="molecule type" value="Genomic_DNA"/>
</dbReference>
<dbReference type="NCBIfam" id="TIGR00312">
    <property type="entry name" value="cbiD"/>
    <property type="match status" value="1"/>
</dbReference>
<comment type="function">
    <text evidence="5">Catalyzes the methylation of C-1 in cobalt-precorrin-5B to form cobalt-precorrin-6A.</text>
</comment>
<reference evidence="6" key="1">
    <citation type="journal article" date="2020" name="mSystems">
        <title>Genome- and Community-Level Interaction Insights into Carbon Utilization and Element Cycling Functions of Hydrothermarchaeota in Hydrothermal Sediment.</title>
        <authorList>
            <person name="Zhou Z."/>
            <person name="Liu Y."/>
            <person name="Xu W."/>
            <person name="Pan J."/>
            <person name="Luo Z.H."/>
            <person name="Li M."/>
        </authorList>
    </citation>
    <scope>NUCLEOTIDE SEQUENCE [LARGE SCALE GENOMIC DNA]</scope>
    <source>
        <strain evidence="6">SpSt-413</strain>
    </source>
</reference>
<keyword evidence="4 5" id="KW-0949">S-adenosyl-L-methionine</keyword>
<keyword evidence="3 5" id="KW-0808">Transferase</keyword>
<evidence type="ECO:0000256" key="1">
    <source>
        <dbReference type="ARBA" id="ARBA00022573"/>
    </source>
</evidence>
<dbReference type="UniPathway" id="UPA00148">
    <property type="reaction ID" value="UER00227"/>
</dbReference>
<dbReference type="Pfam" id="PF01888">
    <property type="entry name" value="CbiD"/>
    <property type="match status" value="1"/>
</dbReference>
<keyword evidence="2 5" id="KW-0489">Methyltransferase</keyword>
<dbReference type="Gene3D" id="3.30.2110.10">
    <property type="entry name" value="CbiD-like"/>
    <property type="match status" value="1"/>
</dbReference>
<keyword evidence="1 5" id="KW-0169">Cobalamin biosynthesis</keyword>
<evidence type="ECO:0000313" key="6">
    <source>
        <dbReference type="EMBL" id="HGG92323.1"/>
    </source>
</evidence>
<evidence type="ECO:0000256" key="4">
    <source>
        <dbReference type="ARBA" id="ARBA00022691"/>
    </source>
</evidence>
<dbReference type="HAMAP" id="MF_00787">
    <property type="entry name" value="CbiD"/>
    <property type="match status" value="1"/>
</dbReference>
<comment type="pathway">
    <text evidence="5">Cofactor biosynthesis; adenosylcobalamin biosynthesis; cob(II)yrinate a,c-diamide from sirohydrochlorin (anaerobic route): step 6/10.</text>
</comment>
<dbReference type="NCBIfam" id="NF000849">
    <property type="entry name" value="PRK00075.1-1"/>
    <property type="match status" value="1"/>
</dbReference>
<dbReference type="GO" id="GO:0008168">
    <property type="term" value="F:methyltransferase activity"/>
    <property type="evidence" value="ECO:0007669"/>
    <property type="project" value="UniProtKB-UniRule"/>
</dbReference>
<gene>
    <name evidence="5" type="primary">cbiD</name>
    <name evidence="6" type="ORF">ENR59_05150</name>
</gene>
<protein>
    <recommendedName>
        <fullName evidence="5">Cobalt-precorrin-5B C(1)-methyltransferase</fullName>
        <ecNumber evidence="5">2.1.1.195</ecNumber>
    </recommendedName>
    <alternativeName>
        <fullName evidence="5">Cobalt-precorrin-6A synthase</fullName>
    </alternativeName>
</protein>
<dbReference type="InterPro" id="IPR002748">
    <property type="entry name" value="CbiD"/>
</dbReference>
<organism evidence="6">
    <name type="scientific">Fundidesulfovibrio putealis</name>
    <dbReference type="NCBI Taxonomy" id="270496"/>
    <lineage>
        <taxon>Bacteria</taxon>
        <taxon>Pseudomonadati</taxon>
        <taxon>Thermodesulfobacteriota</taxon>
        <taxon>Desulfovibrionia</taxon>
        <taxon>Desulfovibrionales</taxon>
        <taxon>Desulfovibrionaceae</taxon>
        <taxon>Fundidesulfovibrio</taxon>
    </lineage>
</organism>
<accession>A0A7C4AGQ1</accession>
<name>A0A7C4AGQ1_9BACT</name>
<comment type="catalytic activity">
    <reaction evidence="5">
        <text>Co-precorrin-5B + S-adenosyl-L-methionine = Co-precorrin-6A + S-adenosyl-L-homocysteine</text>
        <dbReference type="Rhea" id="RHEA:26285"/>
        <dbReference type="ChEBI" id="CHEBI:57856"/>
        <dbReference type="ChEBI" id="CHEBI:59789"/>
        <dbReference type="ChEBI" id="CHEBI:60063"/>
        <dbReference type="ChEBI" id="CHEBI:60064"/>
        <dbReference type="EC" id="2.1.1.195"/>
    </reaction>
</comment>
<dbReference type="AlphaFoldDB" id="A0A7C4AGQ1"/>
<evidence type="ECO:0000256" key="3">
    <source>
        <dbReference type="ARBA" id="ARBA00022679"/>
    </source>
</evidence>
<dbReference type="SUPFAM" id="SSF111342">
    <property type="entry name" value="CbiD-like"/>
    <property type="match status" value="1"/>
</dbReference>
<dbReference type="GO" id="GO:0019251">
    <property type="term" value="P:anaerobic cobalamin biosynthetic process"/>
    <property type="evidence" value="ECO:0007669"/>
    <property type="project" value="UniProtKB-UniRule"/>
</dbReference>
<dbReference type="PANTHER" id="PTHR35863">
    <property type="entry name" value="COBALT-PRECORRIN-5B C(1)-METHYLTRANSFERASE"/>
    <property type="match status" value="1"/>
</dbReference>
<evidence type="ECO:0000256" key="2">
    <source>
        <dbReference type="ARBA" id="ARBA00022603"/>
    </source>
</evidence>